<dbReference type="GO" id="GO:0000978">
    <property type="term" value="F:RNA polymerase II cis-regulatory region sequence-specific DNA binding"/>
    <property type="evidence" value="ECO:0007669"/>
    <property type="project" value="TreeGrafter"/>
</dbReference>
<dbReference type="Proteomes" id="UP000594260">
    <property type="component" value="Unplaced"/>
</dbReference>
<feature type="domain" description="BHLH" evidence="9">
    <location>
        <begin position="67"/>
        <end position="118"/>
    </location>
</feature>
<evidence type="ECO:0000256" key="4">
    <source>
        <dbReference type="ARBA" id="ARBA00023163"/>
    </source>
</evidence>
<feature type="chain" id="PRO_5029759129" description="BHLH domain-containing protein" evidence="8">
    <location>
        <begin position="22"/>
        <end position="421"/>
    </location>
</feature>
<keyword evidence="6" id="KW-0175">Coiled coil</keyword>
<dbReference type="PROSITE" id="PS50888">
    <property type="entry name" value="BHLH"/>
    <property type="match status" value="1"/>
</dbReference>
<dbReference type="SUPFAM" id="SSF47459">
    <property type="entry name" value="HLH, helix-loop-helix DNA-binding domain"/>
    <property type="match status" value="1"/>
</dbReference>
<dbReference type="FunCoup" id="A0A7M7J4S1">
    <property type="interactions" value="345"/>
</dbReference>
<dbReference type="InterPro" id="IPR011598">
    <property type="entry name" value="bHLH_dom"/>
</dbReference>
<dbReference type="AlphaFoldDB" id="A0A7M7J4S1"/>
<keyword evidence="5" id="KW-0539">Nucleus</keyword>
<evidence type="ECO:0000256" key="7">
    <source>
        <dbReference type="SAM" id="MobiDB-lite"/>
    </source>
</evidence>
<evidence type="ECO:0000256" key="6">
    <source>
        <dbReference type="SAM" id="Coils"/>
    </source>
</evidence>
<dbReference type="KEGG" id="vde:111243960"/>
<feature type="coiled-coil region" evidence="6">
    <location>
        <begin position="202"/>
        <end position="229"/>
    </location>
</feature>
<feature type="compositionally biased region" description="Polar residues" evidence="7">
    <location>
        <begin position="335"/>
        <end position="350"/>
    </location>
</feature>
<protein>
    <recommendedName>
        <fullName evidence="9">BHLH domain-containing protein</fullName>
    </recommendedName>
</protein>
<feature type="compositionally biased region" description="Basic and acidic residues" evidence="7">
    <location>
        <begin position="367"/>
        <end position="376"/>
    </location>
</feature>
<dbReference type="CDD" id="cd11419">
    <property type="entry name" value="bHLHzip_TFAP4"/>
    <property type="match status" value="1"/>
</dbReference>
<reference evidence="10" key="1">
    <citation type="submission" date="2021-01" db="UniProtKB">
        <authorList>
            <consortium name="EnsemblMetazoa"/>
        </authorList>
    </citation>
    <scope>IDENTIFICATION</scope>
</reference>
<dbReference type="PANTHER" id="PTHR15741:SF27">
    <property type="entry name" value="TRANSCRIPTION FACTOR AP-4"/>
    <property type="match status" value="1"/>
</dbReference>
<evidence type="ECO:0000256" key="1">
    <source>
        <dbReference type="ARBA" id="ARBA00004123"/>
    </source>
</evidence>
<dbReference type="GO" id="GO:0000981">
    <property type="term" value="F:DNA-binding transcription factor activity, RNA polymerase II-specific"/>
    <property type="evidence" value="ECO:0007669"/>
    <property type="project" value="TreeGrafter"/>
</dbReference>
<feature type="compositionally biased region" description="Low complexity" evidence="7">
    <location>
        <begin position="139"/>
        <end position="166"/>
    </location>
</feature>
<dbReference type="GO" id="GO:0005634">
    <property type="term" value="C:nucleus"/>
    <property type="evidence" value="ECO:0007669"/>
    <property type="project" value="UniProtKB-SubCell"/>
</dbReference>
<evidence type="ECO:0000256" key="5">
    <source>
        <dbReference type="ARBA" id="ARBA00023242"/>
    </source>
</evidence>
<dbReference type="InParanoid" id="A0A7M7J4S1"/>
<dbReference type="CTD" id="1401"/>
<evidence type="ECO:0000313" key="11">
    <source>
        <dbReference type="Proteomes" id="UP000594260"/>
    </source>
</evidence>
<dbReference type="EnsemblMetazoa" id="XM_022790396">
    <property type="protein sequence ID" value="XP_022646131"/>
    <property type="gene ID" value="LOC111243960"/>
</dbReference>
<evidence type="ECO:0000259" key="9">
    <source>
        <dbReference type="PROSITE" id="PS50888"/>
    </source>
</evidence>
<name>A0A7M7J4S1_VARDE</name>
<feature type="region of interest" description="Disordered" evidence="7">
    <location>
        <begin position="367"/>
        <end position="421"/>
    </location>
</feature>
<dbReference type="RefSeq" id="XP_022646131.1">
    <property type="nucleotide sequence ID" value="XM_022790396.1"/>
</dbReference>
<comment type="subcellular location">
    <subcellularLocation>
        <location evidence="1">Nucleus</location>
    </subcellularLocation>
</comment>
<dbReference type="InterPro" id="IPR036638">
    <property type="entry name" value="HLH_DNA-bd_sf"/>
</dbReference>
<organism evidence="10 11">
    <name type="scientific">Varroa destructor</name>
    <name type="common">Honeybee mite</name>
    <dbReference type="NCBI Taxonomy" id="109461"/>
    <lineage>
        <taxon>Eukaryota</taxon>
        <taxon>Metazoa</taxon>
        <taxon>Ecdysozoa</taxon>
        <taxon>Arthropoda</taxon>
        <taxon>Chelicerata</taxon>
        <taxon>Arachnida</taxon>
        <taxon>Acari</taxon>
        <taxon>Parasitiformes</taxon>
        <taxon>Mesostigmata</taxon>
        <taxon>Gamasina</taxon>
        <taxon>Dermanyssoidea</taxon>
        <taxon>Varroidae</taxon>
        <taxon>Varroa</taxon>
    </lineage>
</organism>
<dbReference type="InterPro" id="IPR052207">
    <property type="entry name" value="Max-like/E-box_TFs"/>
</dbReference>
<feature type="region of interest" description="Disordered" evidence="7">
    <location>
        <begin position="316"/>
        <end position="350"/>
    </location>
</feature>
<evidence type="ECO:0000256" key="3">
    <source>
        <dbReference type="ARBA" id="ARBA00023125"/>
    </source>
</evidence>
<keyword evidence="4" id="KW-0804">Transcription</keyword>
<keyword evidence="11" id="KW-1185">Reference proteome</keyword>
<evidence type="ECO:0000313" key="10">
    <source>
        <dbReference type="EnsemblMetazoa" id="XP_022646131"/>
    </source>
</evidence>
<accession>A0A7M7J4S1</accession>
<keyword evidence="2" id="KW-0805">Transcription regulation</keyword>
<evidence type="ECO:0000256" key="2">
    <source>
        <dbReference type="ARBA" id="ARBA00023015"/>
    </source>
</evidence>
<dbReference type="Gene3D" id="4.10.280.10">
    <property type="entry name" value="Helix-loop-helix DNA-binding domain"/>
    <property type="match status" value="1"/>
</dbReference>
<dbReference type="Pfam" id="PF00010">
    <property type="entry name" value="HLH"/>
    <property type="match status" value="1"/>
</dbReference>
<keyword evidence="8" id="KW-0732">Signal</keyword>
<evidence type="ECO:0000256" key="8">
    <source>
        <dbReference type="SAM" id="SignalP"/>
    </source>
</evidence>
<keyword evidence="3" id="KW-0238">DNA-binding</keyword>
<feature type="signal peptide" evidence="8">
    <location>
        <begin position="1"/>
        <end position="21"/>
    </location>
</feature>
<proteinExistence type="predicted"/>
<dbReference type="GeneID" id="111243960"/>
<dbReference type="SMART" id="SM00353">
    <property type="entry name" value="HLH"/>
    <property type="match status" value="1"/>
</dbReference>
<dbReference type="GO" id="GO:0046983">
    <property type="term" value="F:protein dimerization activity"/>
    <property type="evidence" value="ECO:0007669"/>
    <property type="project" value="InterPro"/>
</dbReference>
<dbReference type="PANTHER" id="PTHR15741">
    <property type="entry name" value="BASIC HELIX-LOOP-HELIX ZIP TRANSCRIPTION FACTOR"/>
    <property type="match status" value="1"/>
</dbReference>
<feature type="region of interest" description="Disordered" evidence="7">
    <location>
        <begin position="139"/>
        <end position="177"/>
    </location>
</feature>
<feature type="compositionally biased region" description="Low complexity" evidence="7">
    <location>
        <begin position="378"/>
        <end position="389"/>
    </location>
</feature>
<dbReference type="OrthoDB" id="10029128at2759"/>
<sequence length="421" mass="46448">MKEGHWLLLSVCVCLCFYASTYVCISRPPRLCFVGNVQLCMYQSAGRVLGNRGVVSPKSQIEQEKRIRREIANSNERRRMQSINAGFQSLRVLLPQRDGEKMSKAAILQHTAEYIYQLEQEKTRLLSQLCSVRRNVTQNGVGSVSSNDSDNSDSGGTTTGGNANALGAGGKMPLKRKRTVESVESADEGIGMSPSHCERELISDLRYQLERERELRKDVERRMQQMVNERDGRVPLVDDEQEIDHSSEAENEHEDYMKEEVTEEFVVTDDLPQDLSCGTGAVNITLPQPQEVTVISKPSVVVLPVHGVNIVTAQQLTPAPSPPRSAIPSRCHSPSGVSSVNSGHANPAVTSRQNLDTIVEAIRHLEGDHLFSERRPSSKTTTTATTKSDSGARSETVIVRSAGASNTSVASHHHHQMVDRR</sequence>